<evidence type="ECO:0000313" key="1">
    <source>
        <dbReference type="EnsemblMetazoa" id="Aqu2.1.16390_001"/>
    </source>
</evidence>
<protein>
    <submittedName>
        <fullName evidence="1">Uncharacterized protein</fullName>
    </submittedName>
</protein>
<accession>A0A1X7TNJ3</accession>
<dbReference type="InParanoid" id="A0A1X7TNJ3"/>
<dbReference type="EnsemblMetazoa" id="Aqu2.1.16390_001">
    <property type="protein sequence ID" value="Aqu2.1.16390_001"/>
    <property type="gene ID" value="Aqu2.1.16390"/>
</dbReference>
<dbReference type="AlphaFoldDB" id="A0A1X7TNJ3"/>
<proteinExistence type="predicted"/>
<sequence>MACQFYSFKVFADDIHDIDRSTLPLSQAEFRSSCCSNSESSINTITVGHVINYHPHKLLLSFDFTVQRSLLFSL</sequence>
<reference evidence="1" key="1">
    <citation type="submission" date="2017-05" db="UniProtKB">
        <authorList>
            <consortium name="EnsemblMetazoa"/>
        </authorList>
    </citation>
    <scope>IDENTIFICATION</scope>
</reference>
<organism evidence="1">
    <name type="scientific">Amphimedon queenslandica</name>
    <name type="common">Sponge</name>
    <dbReference type="NCBI Taxonomy" id="400682"/>
    <lineage>
        <taxon>Eukaryota</taxon>
        <taxon>Metazoa</taxon>
        <taxon>Porifera</taxon>
        <taxon>Demospongiae</taxon>
        <taxon>Heteroscleromorpha</taxon>
        <taxon>Haplosclerida</taxon>
        <taxon>Niphatidae</taxon>
        <taxon>Amphimedon</taxon>
    </lineage>
</organism>
<name>A0A1X7TNJ3_AMPQE</name>